<dbReference type="Proteomes" id="UP001219568">
    <property type="component" value="Unassembled WGS sequence"/>
</dbReference>
<evidence type="ECO:0000313" key="1">
    <source>
        <dbReference type="EMBL" id="KAJ6026485.1"/>
    </source>
</evidence>
<gene>
    <name evidence="1" type="ORF">N7460_011302</name>
</gene>
<organism evidence="1 2">
    <name type="scientific">Penicillium canescens</name>
    <dbReference type="NCBI Taxonomy" id="5083"/>
    <lineage>
        <taxon>Eukaryota</taxon>
        <taxon>Fungi</taxon>
        <taxon>Dikarya</taxon>
        <taxon>Ascomycota</taxon>
        <taxon>Pezizomycotina</taxon>
        <taxon>Eurotiomycetes</taxon>
        <taxon>Eurotiomycetidae</taxon>
        <taxon>Eurotiales</taxon>
        <taxon>Aspergillaceae</taxon>
        <taxon>Penicillium</taxon>
    </lineage>
</organism>
<dbReference type="AlphaFoldDB" id="A0AAD6N2U5"/>
<keyword evidence="2" id="KW-1185">Reference proteome</keyword>
<evidence type="ECO:0000313" key="2">
    <source>
        <dbReference type="Proteomes" id="UP001219568"/>
    </source>
</evidence>
<protein>
    <submittedName>
        <fullName evidence="1">Uncharacterized protein</fullName>
    </submittedName>
</protein>
<sequence>MPSTDSITNDHGTSFLGDLEPSIKRFPYQGKRQFNNIMKQEFQRRAQSSDPIEKWSEWVLFTDLDEETFTRDFLNLTNETHRIDDWTPNCPSYDSSLRLLLTKMRLSPHEVASHLFETLLLTILRPMGLHRAIRLLGTTTVYGISGRKEPDGSWAPYRPPRGHPKNMPTVVLEVALSETQSKLSSDVRFWLNQSHGAVKVVLTLAINRKGPQITLEKWELRNDRQHRTGRVDISMGNNKQIRVEGGPLVIEFEKLFLRPAEDAREGDITFDTDMLEELATGIWKEQEFMEE</sequence>
<dbReference type="EMBL" id="JAQJZL010000015">
    <property type="protein sequence ID" value="KAJ6026485.1"/>
    <property type="molecule type" value="Genomic_DNA"/>
</dbReference>
<comment type="caution">
    <text evidence="1">The sequence shown here is derived from an EMBL/GenBank/DDBJ whole genome shotgun (WGS) entry which is preliminary data.</text>
</comment>
<name>A0AAD6N2U5_PENCN</name>
<proteinExistence type="predicted"/>
<reference evidence="1" key="1">
    <citation type="journal article" date="2023" name="IMA Fungus">
        <title>Comparative genomic study of the Penicillium genus elucidates a diverse pangenome and 15 lateral gene transfer events.</title>
        <authorList>
            <person name="Petersen C."/>
            <person name="Sorensen T."/>
            <person name="Nielsen M.R."/>
            <person name="Sondergaard T.E."/>
            <person name="Sorensen J.L."/>
            <person name="Fitzpatrick D.A."/>
            <person name="Frisvad J.C."/>
            <person name="Nielsen K.L."/>
        </authorList>
    </citation>
    <scope>NUCLEOTIDE SEQUENCE</scope>
    <source>
        <strain evidence="1">IBT 15450</strain>
    </source>
</reference>
<reference evidence="1" key="2">
    <citation type="submission" date="2023-01" db="EMBL/GenBank/DDBJ databases">
        <authorList>
            <person name="Petersen C."/>
        </authorList>
    </citation>
    <scope>NUCLEOTIDE SEQUENCE</scope>
    <source>
        <strain evidence="1">IBT 15450</strain>
    </source>
</reference>
<accession>A0AAD6N2U5</accession>